<accession>A0A081AB02</accession>
<dbReference type="AlphaFoldDB" id="A0A081AB02"/>
<name>A0A081AB02_PHYNI</name>
<dbReference type="EMBL" id="ANJA01001600">
    <property type="protein sequence ID" value="ETO76063.1"/>
    <property type="molecule type" value="Genomic_DNA"/>
</dbReference>
<feature type="transmembrane region" description="Helical" evidence="1">
    <location>
        <begin position="21"/>
        <end position="48"/>
    </location>
</feature>
<gene>
    <name evidence="2" type="ORF">F444_08456</name>
</gene>
<comment type="caution">
    <text evidence="2">The sequence shown here is derived from an EMBL/GenBank/DDBJ whole genome shotgun (WGS) entry which is preliminary data.</text>
</comment>
<protein>
    <submittedName>
        <fullName evidence="2">Uncharacterized protein</fullName>
    </submittedName>
</protein>
<dbReference type="Proteomes" id="UP000028582">
    <property type="component" value="Unassembled WGS sequence"/>
</dbReference>
<feature type="transmembrane region" description="Helical" evidence="1">
    <location>
        <begin position="60"/>
        <end position="82"/>
    </location>
</feature>
<sequence>MKFVDLFIQTVMLLQILENGLPIALVAVFTVIVAANALWCAILMFLPLKQAVLVENFVDLIFDLLIAVGYPMILVCYCLSAFKFDRAKLTINLAAFPQAPKTYAEWMNPKNVTTKVAQLATTGFLQIVQLTNRKLEVIPEELRDVWKGNQQLV</sequence>
<evidence type="ECO:0000313" key="3">
    <source>
        <dbReference type="Proteomes" id="UP000028582"/>
    </source>
</evidence>
<keyword evidence="1" id="KW-1133">Transmembrane helix</keyword>
<organism evidence="2 3">
    <name type="scientific">Phytophthora nicotianae P1976</name>
    <dbReference type="NCBI Taxonomy" id="1317066"/>
    <lineage>
        <taxon>Eukaryota</taxon>
        <taxon>Sar</taxon>
        <taxon>Stramenopiles</taxon>
        <taxon>Oomycota</taxon>
        <taxon>Peronosporomycetes</taxon>
        <taxon>Peronosporales</taxon>
        <taxon>Peronosporaceae</taxon>
        <taxon>Phytophthora</taxon>
    </lineage>
</organism>
<keyword evidence="1" id="KW-0812">Transmembrane</keyword>
<keyword evidence="1" id="KW-0472">Membrane</keyword>
<evidence type="ECO:0000256" key="1">
    <source>
        <dbReference type="SAM" id="Phobius"/>
    </source>
</evidence>
<reference evidence="2 3" key="1">
    <citation type="submission" date="2013-11" db="EMBL/GenBank/DDBJ databases">
        <title>The Genome Sequence of Phytophthora parasitica P1976.</title>
        <authorList>
            <consortium name="The Broad Institute Genomics Platform"/>
            <person name="Russ C."/>
            <person name="Tyler B."/>
            <person name="Panabieres F."/>
            <person name="Shan W."/>
            <person name="Tripathy S."/>
            <person name="Grunwald N."/>
            <person name="Machado M."/>
            <person name="Johnson C.S."/>
            <person name="Walker B."/>
            <person name="Young S."/>
            <person name="Zeng Q."/>
            <person name="Gargeya S."/>
            <person name="Fitzgerald M."/>
            <person name="Haas B."/>
            <person name="Abouelleil A."/>
            <person name="Allen A.W."/>
            <person name="Alvarado L."/>
            <person name="Arachchi H.M."/>
            <person name="Berlin A.M."/>
            <person name="Chapman S.B."/>
            <person name="Gainer-Dewar J."/>
            <person name="Goldberg J."/>
            <person name="Griggs A."/>
            <person name="Gujja S."/>
            <person name="Hansen M."/>
            <person name="Howarth C."/>
            <person name="Imamovic A."/>
            <person name="Ireland A."/>
            <person name="Larimer J."/>
            <person name="McCowan C."/>
            <person name="Murphy C."/>
            <person name="Pearson M."/>
            <person name="Poon T.W."/>
            <person name="Priest M."/>
            <person name="Roberts A."/>
            <person name="Saif S."/>
            <person name="Shea T."/>
            <person name="Sisk P."/>
            <person name="Sykes S."/>
            <person name="Wortman J."/>
            <person name="Nusbaum C."/>
            <person name="Birren B."/>
        </authorList>
    </citation>
    <scope>NUCLEOTIDE SEQUENCE [LARGE SCALE GENOMIC DNA]</scope>
    <source>
        <strain evidence="2 3">P1976</strain>
    </source>
</reference>
<proteinExistence type="predicted"/>
<evidence type="ECO:0000313" key="2">
    <source>
        <dbReference type="EMBL" id="ETO76063.1"/>
    </source>
</evidence>